<dbReference type="AlphaFoldDB" id="A0A8D8VLA1"/>
<accession>A0A8D8VLA1</accession>
<evidence type="ECO:0000313" key="2">
    <source>
        <dbReference type="EMBL" id="CAG6723612.1"/>
    </source>
</evidence>
<reference evidence="2" key="1">
    <citation type="submission" date="2021-05" db="EMBL/GenBank/DDBJ databases">
        <authorList>
            <person name="Alioto T."/>
            <person name="Alioto T."/>
            <person name="Gomez Garrido J."/>
        </authorList>
    </citation>
    <scope>NUCLEOTIDE SEQUENCE</scope>
</reference>
<dbReference type="EMBL" id="HBUF01366062">
    <property type="protein sequence ID" value="CAG6723611.1"/>
    <property type="molecule type" value="Transcribed_RNA"/>
</dbReference>
<dbReference type="EMBL" id="HBUF01366063">
    <property type="protein sequence ID" value="CAG6723612.1"/>
    <property type="molecule type" value="Transcribed_RNA"/>
</dbReference>
<organism evidence="2">
    <name type="scientific">Cacopsylla melanoneura</name>
    <dbReference type="NCBI Taxonomy" id="428564"/>
    <lineage>
        <taxon>Eukaryota</taxon>
        <taxon>Metazoa</taxon>
        <taxon>Ecdysozoa</taxon>
        <taxon>Arthropoda</taxon>
        <taxon>Hexapoda</taxon>
        <taxon>Insecta</taxon>
        <taxon>Pterygota</taxon>
        <taxon>Neoptera</taxon>
        <taxon>Paraneoptera</taxon>
        <taxon>Hemiptera</taxon>
        <taxon>Sternorrhyncha</taxon>
        <taxon>Psylloidea</taxon>
        <taxon>Psyllidae</taxon>
        <taxon>Psyllinae</taxon>
        <taxon>Cacopsylla</taxon>
    </lineage>
</organism>
<feature type="region of interest" description="Disordered" evidence="1">
    <location>
        <begin position="56"/>
        <end position="107"/>
    </location>
</feature>
<evidence type="ECO:0000256" key="1">
    <source>
        <dbReference type="SAM" id="MobiDB-lite"/>
    </source>
</evidence>
<name>A0A8D8VLA1_9HEMI</name>
<feature type="compositionally biased region" description="Polar residues" evidence="1">
    <location>
        <begin position="91"/>
        <end position="101"/>
    </location>
</feature>
<feature type="compositionally biased region" description="Polar residues" evidence="1">
    <location>
        <begin position="69"/>
        <end position="82"/>
    </location>
</feature>
<protein>
    <submittedName>
        <fullName evidence="2">Uncharacterized protein</fullName>
    </submittedName>
</protein>
<dbReference type="EMBL" id="HBUF01366061">
    <property type="protein sequence ID" value="CAG6723610.1"/>
    <property type="molecule type" value="Transcribed_RNA"/>
</dbReference>
<sequence length="182" mass="20139">MPHTYFTRSKAMANMEGIQSGQDDQTLNTSSSENTDVTVLANSLNTSVMEEIIGMNKNTNKPPSIPTPGLQSPTTDQNTNIPPSIPIPGLQSLTTDQNTSLPPAVQLPPPVEIHQLSANSTTSVETIINPLLEMMRLQSTQINTLVQQVNQQLQMNQQLQQQQQQNWFEHHTTLLNPYPIIS</sequence>
<proteinExistence type="predicted"/>